<sequence>MTASTARTRRPLTGGIGSGSGITCGIGAGEGRVVGPYVVASKLRRCILGVRDSATGRTRLVHVRETRPPKNLNDGGVVGCGGDLPCKDGVEDSSGREYTDLLDAKQLTRYYTIYSSPPGEEEWLGGDEELGGYGRAKDRDNNEEEAHREEANPKETGDKYPVDKQSSPLDIDCRYTD</sequence>
<dbReference type="AlphaFoldDB" id="A0ABD0YI86"/>
<dbReference type="Proteomes" id="UP001558652">
    <property type="component" value="Unassembled WGS sequence"/>
</dbReference>
<name>A0ABD0YI86_9HEMI</name>
<proteinExistence type="predicted"/>
<reference evidence="2 3" key="1">
    <citation type="submission" date="2024-07" db="EMBL/GenBank/DDBJ databases">
        <title>Chromosome-level genome assembly of the water stick insect Ranatra chinensis (Heteroptera: Nepidae).</title>
        <authorList>
            <person name="Liu X."/>
        </authorList>
    </citation>
    <scope>NUCLEOTIDE SEQUENCE [LARGE SCALE GENOMIC DNA]</scope>
    <source>
        <strain evidence="2">Cailab_2021Rc</strain>
        <tissue evidence="2">Muscle</tissue>
    </source>
</reference>
<feature type="compositionally biased region" description="Basic and acidic residues" evidence="1">
    <location>
        <begin position="135"/>
        <end position="162"/>
    </location>
</feature>
<organism evidence="2 3">
    <name type="scientific">Ranatra chinensis</name>
    <dbReference type="NCBI Taxonomy" id="642074"/>
    <lineage>
        <taxon>Eukaryota</taxon>
        <taxon>Metazoa</taxon>
        <taxon>Ecdysozoa</taxon>
        <taxon>Arthropoda</taxon>
        <taxon>Hexapoda</taxon>
        <taxon>Insecta</taxon>
        <taxon>Pterygota</taxon>
        <taxon>Neoptera</taxon>
        <taxon>Paraneoptera</taxon>
        <taxon>Hemiptera</taxon>
        <taxon>Heteroptera</taxon>
        <taxon>Panheteroptera</taxon>
        <taxon>Nepomorpha</taxon>
        <taxon>Nepidae</taxon>
        <taxon>Ranatrinae</taxon>
        <taxon>Ranatra</taxon>
    </lineage>
</organism>
<protein>
    <submittedName>
        <fullName evidence="2">Uncharacterized protein</fullName>
    </submittedName>
</protein>
<keyword evidence="3" id="KW-1185">Reference proteome</keyword>
<feature type="region of interest" description="Disordered" evidence="1">
    <location>
        <begin position="116"/>
        <end position="177"/>
    </location>
</feature>
<feature type="compositionally biased region" description="Acidic residues" evidence="1">
    <location>
        <begin position="119"/>
        <end position="130"/>
    </location>
</feature>
<gene>
    <name evidence="2" type="ORF">AAG570_012193</name>
</gene>
<evidence type="ECO:0000313" key="3">
    <source>
        <dbReference type="Proteomes" id="UP001558652"/>
    </source>
</evidence>
<accession>A0ABD0YI86</accession>
<evidence type="ECO:0000313" key="2">
    <source>
        <dbReference type="EMBL" id="KAL1130952.1"/>
    </source>
</evidence>
<dbReference type="EMBL" id="JBFDAA010000007">
    <property type="protein sequence ID" value="KAL1130952.1"/>
    <property type="molecule type" value="Genomic_DNA"/>
</dbReference>
<evidence type="ECO:0000256" key="1">
    <source>
        <dbReference type="SAM" id="MobiDB-lite"/>
    </source>
</evidence>
<comment type="caution">
    <text evidence="2">The sequence shown here is derived from an EMBL/GenBank/DDBJ whole genome shotgun (WGS) entry which is preliminary data.</text>
</comment>